<protein>
    <recommendedName>
        <fullName evidence="3">Secreted effector protein sopD2</fullName>
    </recommendedName>
</protein>
<dbReference type="InterPro" id="IPR022747">
    <property type="entry name" value="SopD"/>
</dbReference>
<sequence length="465" mass="53381">MSTILNLGHNHNYNFNESRLNRVMNAETLAEAQYIGLWDRIKDFFQGGVKRQAIEALFDQINQPARHDASPNKQLEKFERLIDLAKPEQQTKFTVEVNPPNEARLWSFQFKIGQHSIYQSNTIADQAETSYDSFCSAKTEMEHRQFIGQNTQLLERVNHFFQDEMKSQALEKLFQIYHPSSDDIALNERLQKFEQLIQLAKPEHQKDFTIDADPPNKYGEWNYRLQIAEHTIYQTNNVVDSANTSYGVFCAAATGMAFRQYIADNPDIFGIGHDSTDDHIRVSIQCMSDDEIIREQLGKNLDNPKYGHENFCTIEEVADSAKFIAHFKEGSLEFSNRDNLHGEFRGAVLKNALQSGNYRNLRELCVQGNNRRGQNTMLLYAVPPHLDIFIQQLTKGNSIEWPDGMYDPIKFLIENKSPLISKETVQALHKQVIGDTTLGKLFGITQPGIDDTDGKRRNTIVDKRV</sequence>
<evidence type="ECO:0008006" key="3">
    <source>
        <dbReference type="Google" id="ProtNLM"/>
    </source>
</evidence>
<dbReference type="Gene3D" id="3.30.2440.10">
    <property type="entry name" value="Secreted effector protein SifA"/>
    <property type="match status" value="2"/>
</dbReference>
<dbReference type="Pfam" id="PF11047">
    <property type="entry name" value="SopD"/>
    <property type="match status" value="1"/>
</dbReference>
<proteinExistence type="predicted"/>
<accession>A0ABY8P0B4</accession>
<keyword evidence="2" id="KW-1185">Reference proteome</keyword>
<dbReference type="EMBL" id="CP123759">
    <property type="protein sequence ID" value="WGO82932.1"/>
    <property type="molecule type" value="Genomic_DNA"/>
</dbReference>
<organism evidence="1 2">
    <name type="scientific">Arsenophonus apicola</name>
    <dbReference type="NCBI Taxonomy" id="2879119"/>
    <lineage>
        <taxon>Bacteria</taxon>
        <taxon>Pseudomonadati</taxon>
        <taxon>Pseudomonadota</taxon>
        <taxon>Gammaproteobacteria</taxon>
        <taxon>Enterobacterales</taxon>
        <taxon>Morganellaceae</taxon>
        <taxon>Arsenophonus</taxon>
    </lineage>
</organism>
<reference evidence="1 2" key="1">
    <citation type="submission" date="2023-04" db="EMBL/GenBank/DDBJ databases">
        <title>Genome dynamics across the evolutionary transition to endosymbiosis.</title>
        <authorList>
            <person name="Siozios S."/>
            <person name="Nadal-Jimenez P."/>
            <person name="Azagi T."/>
            <person name="Sprong H."/>
            <person name="Frost C.L."/>
            <person name="Parratt S.R."/>
            <person name="Taylor G."/>
            <person name="Brettell L."/>
            <person name="Lew K.C."/>
            <person name="Croft L."/>
            <person name="King K.C."/>
            <person name="Brockhurst M.A."/>
            <person name="Hypsa V."/>
            <person name="Novakova E."/>
            <person name="Darby A.C."/>
            <person name="Hurst G.D.D."/>
        </authorList>
    </citation>
    <scope>NUCLEOTIDE SEQUENCE [LARGE SCALE GENOMIC DNA]</scope>
    <source>
        <strain evidence="2">aApi_AU</strain>
    </source>
</reference>
<name>A0ABY8P0B4_9GAMM</name>
<evidence type="ECO:0000313" key="2">
    <source>
        <dbReference type="Proteomes" id="UP001231859"/>
    </source>
</evidence>
<gene>
    <name evidence="1" type="ORF">QG404_11330</name>
</gene>
<dbReference type="RefSeq" id="WP_280937612.1">
    <property type="nucleotide sequence ID" value="NZ_CP123759.1"/>
</dbReference>
<evidence type="ECO:0000313" key="1">
    <source>
        <dbReference type="EMBL" id="WGO82932.1"/>
    </source>
</evidence>
<dbReference type="Proteomes" id="UP001231859">
    <property type="component" value="Chromosome"/>
</dbReference>